<sequence>MQKKLPDVSLPHLTDEEKAQMVAQFLEGNTSIAELSNISRKEQEEIYSRGYQAWNEADMRTATYCFAFLTQINHLEHRFIFALACALKVQEQYQHAVNLFNHALQMESEYPFTYWHSAYCLEKLGEIDAARDALNSTIELCYAQNNNNPQYSELRQKAESMLQTFNI</sequence>
<dbReference type="InterPro" id="IPR011990">
    <property type="entry name" value="TPR-like_helical_dom_sf"/>
</dbReference>
<dbReference type="EMBL" id="CP024770">
    <property type="protein sequence ID" value="QGY32136.1"/>
    <property type="molecule type" value="Genomic_DNA"/>
</dbReference>
<geneLocation type="plasmid" evidence="2">
    <name>pne1b</name>
</geneLocation>
<dbReference type="PRINTS" id="PR01595">
    <property type="entry name" value="SYCDCHAPRONE"/>
</dbReference>
<organism evidence="1 2">
    <name type="scientific">Pantoea cypripedii</name>
    <name type="common">Pectobacterium cypripedii</name>
    <name type="synonym">Erwinia cypripedii</name>
    <dbReference type="NCBI Taxonomy" id="55209"/>
    <lineage>
        <taxon>Bacteria</taxon>
        <taxon>Pseudomonadati</taxon>
        <taxon>Pseudomonadota</taxon>
        <taxon>Gammaproteobacteria</taxon>
        <taxon>Enterobacterales</taxon>
        <taxon>Erwiniaceae</taxon>
        <taxon>Pantoea</taxon>
    </lineage>
</organism>
<dbReference type="InterPro" id="IPR005415">
    <property type="entry name" value="T3SS_Ca_resp_chp_LcrH/SycD"/>
</dbReference>
<evidence type="ECO:0000313" key="1">
    <source>
        <dbReference type="EMBL" id="QGY32136.1"/>
    </source>
</evidence>
<gene>
    <name evidence="1" type="ORF">CUN67_24395</name>
</gene>
<keyword evidence="1" id="KW-0614">Plasmid</keyword>
<dbReference type="AlphaFoldDB" id="A0A6B9GG23"/>
<protein>
    <submittedName>
        <fullName evidence="1">CesD/SycD/LcrH family type III secretion system chaperone</fullName>
    </submittedName>
</protein>
<dbReference type="SUPFAM" id="SSF48452">
    <property type="entry name" value="TPR-like"/>
    <property type="match status" value="1"/>
</dbReference>
<accession>A0A6B9GG23</accession>
<evidence type="ECO:0000313" key="2">
    <source>
        <dbReference type="Proteomes" id="UP000502005"/>
    </source>
</evidence>
<dbReference type="Proteomes" id="UP000502005">
    <property type="component" value="Plasmid pNE1B"/>
</dbReference>
<dbReference type="NCBIfam" id="TIGR02552">
    <property type="entry name" value="LcrH_SycD"/>
    <property type="match status" value="1"/>
</dbReference>
<proteinExistence type="predicted"/>
<dbReference type="RefSeq" id="WP_208718032.1">
    <property type="nucleotide sequence ID" value="NZ_CP024770.1"/>
</dbReference>
<dbReference type="Gene3D" id="1.25.40.10">
    <property type="entry name" value="Tetratricopeptide repeat domain"/>
    <property type="match status" value="1"/>
</dbReference>
<reference evidence="1 2" key="1">
    <citation type="submission" date="2017-11" db="EMBL/GenBank/DDBJ databases">
        <title>Genome sequence of Pantoea cypripedii NE1.</title>
        <authorList>
            <person name="Nascimento F.X."/>
        </authorList>
    </citation>
    <scope>NUCLEOTIDE SEQUENCE [LARGE SCALE GENOMIC DNA]</scope>
    <source>
        <strain evidence="1 2">NE1</strain>
        <plasmid evidence="2">pne1b</plasmid>
    </source>
</reference>
<name>A0A6B9GG23_PANCY</name>